<dbReference type="PROSITE" id="PS50102">
    <property type="entry name" value="RRM"/>
    <property type="match status" value="1"/>
</dbReference>
<gene>
    <name evidence="5" type="ORF">F8388_023532</name>
</gene>
<dbReference type="InterPro" id="IPR052462">
    <property type="entry name" value="SLIRP/GR-RBP-like"/>
</dbReference>
<evidence type="ECO:0000256" key="1">
    <source>
        <dbReference type="ARBA" id="ARBA00022884"/>
    </source>
</evidence>
<dbReference type="InterPro" id="IPR000504">
    <property type="entry name" value="RRM_dom"/>
</dbReference>
<evidence type="ECO:0000256" key="2">
    <source>
        <dbReference type="PROSITE-ProRule" id="PRU00176"/>
    </source>
</evidence>
<sequence length="158" mass="17723">MLAPTVSFPSHANSVRLFPISITNRPESQSLSLKLRASFFDYPLASRIIVKNLPYSASERVLLENFSNFGQIAELKLGKDKMTRRPKGFAFIQFTSQDAAMLAIESMDHQYFGGRLIFVDIAKPGKDAFGGIPKTSGPPKQQQQQHMPPEQEVADCWY</sequence>
<name>A0A7J6EFX8_CANSA</name>
<accession>A0A7J6EFX8</accession>
<comment type="caution">
    <text evidence="5">The sequence shown here is derived from an EMBL/GenBank/DDBJ whole genome shotgun (WGS) entry which is preliminary data.</text>
</comment>
<dbReference type="AlphaFoldDB" id="A0A7J6EFX8"/>
<dbReference type="PANTHER" id="PTHR48027">
    <property type="entry name" value="HETEROGENEOUS NUCLEAR RIBONUCLEOPROTEIN 87F-RELATED"/>
    <property type="match status" value="1"/>
</dbReference>
<dbReference type="EMBL" id="JAATIP010000237">
    <property type="protein sequence ID" value="KAF4357353.1"/>
    <property type="molecule type" value="Genomic_DNA"/>
</dbReference>
<feature type="compositionally biased region" description="Low complexity" evidence="3">
    <location>
        <begin position="138"/>
        <end position="151"/>
    </location>
</feature>
<dbReference type="Proteomes" id="UP000525078">
    <property type="component" value="Unassembled WGS sequence"/>
</dbReference>
<dbReference type="InterPro" id="IPR035979">
    <property type="entry name" value="RBD_domain_sf"/>
</dbReference>
<keyword evidence="1 2" id="KW-0694">RNA-binding</keyword>
<evidence type="ECO:0000313" key="6">
    <source>
        <dbReference type="Proteomes" id="UP000525078"/>
    </source>
</evidence>
<feature type="domain" description="RRM" evidence="4">
    <location>
        <begin position="46"/>
        <end position="124"/>
    </location>
</feature>
<dbReference type="CDD" id="cd00590">
    <property type="entry name" value="RRM_SF"/>
    <property type="match status" value="1"/>
</dbReference>
<dbReference type="SMART" id="SM00360">
    <property type="entry name" value="RRM"/>
    <property type="match status" value="1"/>
</dbReference>
<evidence type="ECO:0000313" key="5">
    <source>
        <dbReference type="EMBL" id="KAF4357353.1"/>
    </source>
</evidence>
<reference evidence="5 6" key="1">
    <citation type="journal article" date="2020" name="bioRxiv">
        <title>Sequence and annotation of 42 cannabis genomes reveals extensive copy number variation in cannabinoid synthesis and pathogen resistance genes.</title>
        <authorList>
            <person name="Mckernan K.J."/>
            <person name="Helbert Y."/>
            <person name="Kane L.T."/>
            <person name="Ebling H."/>
            <person name="Zhang L."/>
            <person name="Liu B."/>
            <person name="Eaton Z."/>
            <person name="Mclaughlin S."/>
            <person name="Kingan S."/>
            <person name="Baybayan P."/>
            <person name="Concepcion G."/>
            <person name="Jordan M."/>
            <person name="Riva A."/>
            <person name="Barbazuk W."/>
            <person name="Harkins T."/>
        </authorList>
    </citation>
    <scope>NUCLEOTIDE SEQUENCE [LARGE SCALE GENOMIC DNA]</scope>
    <source>
        <strain evidence="6">cv. Jamaican Lion 4</strain>
        <tissue evidence="5">Leaf</tissue>
    </source>
</reference>
<dbReference type="InterPro" id="IPR012677">
    <property type="entry name" value="Nucleotide-bd_a/b_plait_sf"/>
</dbReference>
<protein>
    <recommendedName>
        <fullName evidence="4">RRM domain-containing protein</fullName>
    </recommendedName>
</protein>
<dbReference type="GO" id="GO:0003723">
    <property type="term" value="F:RNA binding"/>
    <property type="evidence" value="ECO:0007669"/>
    <property type="project" value="UniProtKB-UniRule"/>
</dbReference>
<evidence type="ECO:0000259" key="4">
    <source>
        <dbReference type="PROSITE" id="PS50102"/>
    </source>
</evidence>
<dbReference type="SUPFAM" id="SSF54928">
    <property type="entry name" value="RNA-binding domain, RBD"/>
    <property type="match status" value="1"/>
</dbReference>
<evidence type="ECO:0000256" key="3">
    <source>
        <dbReference type="SAM" id="MobiDB-lite"/>
    </source>
</evidence>
<dbReference type="Gene3D" id="3.30.70.330">
    <property type="match status" value="1"/>
</dbReference>
<dbReference type="Pfam" id="PF00076">
    <property type="entry name" value="RRM_1"/>
    <property type="match status" value="1"/>
</dbReference>
<organism evidence="5 6">
    <name type="scientific">Cannabis sativa</name>
    <name type="common">Hemp</name>
    <name type="synonym">Marijuana</name>
    <dbReference type="NCBI Taxonomy" id="3483"/>
    <lineage>
        <taxon>Eukaryota</taxon>
        <taxon>Viridiplantae</taxon>
        <taxon>Streptophyta</taxon>
        <taxon>Embryophyta</taxon>
        <taxon>Tracheophyta</taxon>
        <taxon>Spermatophyta</taxon>
        <taxon>Magnoliopsida</taxon>
        <taxon>eudicotyledons</taxon>
        <taxon>Gunneridae</taxon>
        <taxon>Pentapetalae</taxon>
        <taxon>rosids</taxon>
        <taxon>fabids</taxon>
        <taxon>Rosales</taxon>
        <taxon>Cannabaceae</taxon>
        <taxon>Cannabis</taxon>
    </lineage>
</organism>
<feature type="region of interest" description="Disordered" evidence="3">
    <location>
        <begin position="129"/>
        <end position="158"/>
    </location>
</feature>
<proteinExistence type="predicted"/>